<dbReference type="PANTHER" id="PTHR46388">
    <property type="entry name" value="NHL REPEAT-CONTAINING PROTEIN 2"/>
    <property type="match status" value="1"/>
</dbReference>
<accession>A0A1C5JT62</accession>
<dbReference type="Gene3D" id="2.60.120.260">
    <property type="entry name" value="Galactose-binding domain-like"/>
    <property type="match status" value="1"/>
</dbReference>
<dbReference type="InterPro" id="IPR041017">
    <property type="entry name" value="Thioredoxin_10"/>
</dbReference>
<dbReference type="RefSeq" id="WP_089014696.1">
    <property type="nucleotide sequence ID" value="NZ_LT607754.1"/>
</dbReference>
<organism evidence="2 3">
    <name type="scientific">Micromonospora inositola</name>
    <dbReference type="NCBI Taxonomy" id="47865"/>
    <lineage>
        <taxon>Bacteria</taxon>
        <taxon>Bacillati</taxon>
        <taxon>Actinomycetota</taxon>
        <taxon>Actinomycetes</taxon>
        <taxon>Micromonosporales</taxon>
        <taxon>Micromonosporaceae</taxon>
        <taxon>Micromonospora</taxon>
    </lineage>
</organism>
<dbReference type="Proteomes" id="UP000198221">
    <property type="component" value="Chromosome I"/>
</dbReference>
<reference evidence="3" key="1">
    <citation type="submission" date="2016-06" db="EMBL/GenBank/DDBJ databases">
        <authorList>
            <person name="Varghese N."/>
            <person name="Submissions Spin"/>
        </authorList>
    </citation>
    <scope>NUCLEOTIDE SEQUENCE [LARGE SCALE GENOMIC DNA]</scope>
    <source>
        <strain evidence="3">DSM 43819</strain>
    </source>
</reference>
<dbReference type="SUPFAM" id="SSF52833">
    <property type="entry name" value="Thioredoxin-like"/>
    <property type="match status" value="1"/>
</dbReference>
<dbReference type="OrthoDB" id="9811352at2"/>
<protein>
    <submittedName>
        <fullName evidence="2">Thiol-disulfide isomerase or thioredoxin</fullName>
    </submittedName>
</protein>
<dbReference type="AlphaFoldDB" id="A0A1C5JT62"/>
<dbReference type="Pfam" id="PF17991">
    <property type="entry name" value="Thioredoxin_10"/>
    <property type="match status" value="1"/>
</dbReference>
<evidence type="ECO:0000313" key="2">
    <source>
        <dbReference type="EMBL" id="SCG73511.1"/>
    </source>
</evidence>
<evidence type="ECO:0000259" key="1">
    <source>
        <dbReference type="PROSITE" id="PS51352"/>
    </source>
</evidence>
<evidence type="ECO:0000313" key="3">
    <source>
        <dbReference type="Proteomes" id="UP000198221"/>
    </source>
</evidence>
<feature type="domain" description="Thioredoxin" evidence="1">
    <location>
        <begin position="13"/>
        <end position="157"/>
    </location>
</feature>
<keyword evidence="2" id="KW-0413">Isomerase</keyword>
<keyword evidence="3" id="KW-1185">Reference proteome</keyword>
<dbReference type="EMBL" id="LT607754">
    <property type="protein sequence ID" value="SCG73511.1"/>
    <property type="molecule type" value="Genomic_DNA"/>
</dbReference>
<dbReference type="Gene3D" id="3.40.30.10">
    <property type="entry name" value="Glutaredoxin"/>
    <property type="match status" value="1"/>
</dbReference>
<dbReference type="InterPro" id="IPR036249">
    <property type="entry name" value="Thioredoxin-like_sf"/>
</dbReference>
<dbReference type="PROSITE" id="PS51352">
    <property type="entry name" value="THIOREDOXIN_2"/>
    <property type="match status" value="1"/>
</dbReference>
<name>A0A1C5JT62_9ACTN</name>
<gene>
    <name evidence="2" type="ORF">GA0070613_5322</name>
</gene>
<sequence>MPLFFSRRDSGLDELTLRIPELAAERWVNSAPLTGDALHGKVVLVDFWEYTCINWIRTSPYVKAWHRDYADLGLVVIGVHAPEFEFGKRAENIGRGIRDHGLTYPIALDNDFVVWRALGNNAWPAKYLFDAEGRPVDRWVGEGSYDRVEAEIRRLLVAAVPATELPPVSPEVMTFAATGLPSYAGVTAETYVGTDQRLPGTFDLVGDWHSSGEYVELAGGTGEIALAFNAGEVNLVVDPGPSGEAAVRVLLDGKPIGDERGADVGPDAVAHLNRAAMTRLVDGASRDDHLLTLVASQPGLRAFAFTFGP</sequence>
<proteinExistence type="predicted"/>
<dbReference type="PANTHER" id="PTHR46388:SF2">
    <property type="entry name" value="NHL REPEAT-CONTAINING PROTEIN 2"/>
    <property type="match status" value="1"/>
</dbReference>
<dbReference type="InterPro" id="IPR013766">
    <property type="entry name" value="Thioredoxin_domain"/>
</dbReference>
<dbReference type="GO" id="GO:0016853">
    <property type="term" value="F:isomerase activity"/>
    <property type="evidence" value="ECO:0007669"/>
    <property type="project" value="UniProtKB-KW"/>
</dbReference>